<reference evidence="2" key="1">
    <citation type="journal article" date="2019" name="Int. J. Syst. Evol. Microbiol.">
        <title>The Global Catalogue of Microorganisms (GCM) 10K type strain sequencing project: providing services to taxonomists for standard genome sequencing and annotation.</title>
        <authorList>
            <consortium name="The Broad Institute Genomics Platform"/>
            <consortium name="The Broad Institute Genome Sequencing Center for Infectious Disease"/>
            <person name="Wu L."/>
            <person name="Ma J."/>
        </authorList>
    </citation>
    <scope>NUCLEOTIDE SEQUENCE [LARGE SCALE GENOMIC DNA]</scope>
    <source>
        <strain evidence="2">CGMCC 1.15461</strain>
    </source>
</reference>
<name>A0ABQ1K496_9FLAO</name>
<dbReference type="EMBL" id="BMJE01000007">
    <property type="protein sequence ID" value="GGB83549.1"/>
    <property type="molecule type" value="Genomic_DNA"/>
</dbReference>
<dbReference type="Proteomes" id="UP000615760">
    <property type="component" value="Unassembled WGS sequence"/>
</dbReference>
<protein>
    <recommendedName>
        <fullName evidence="3">PcfJ-like protein</fullName>
    </recommendedName>
</protein>
<gene>
    <name evidence="1" type="ORF">GCM10007424_24450</name>
</gene>
<evidence type="ECO:0000313" key="2">
    <source>
        <dbReference type="Proteomes" id="UP000615760"/>
    </source>
</evidence>
<dbReference type="RefSeq" id="WP_188621599.1">
    <property type="nucleotide sequence ID" value="NZ_BMJE01000007.1"/>
</dbReference>
<comment type="caution">
    <text evidence="1">The sequence shown here is derived from an EMBL/GenBank/DDBJ whole genome shotgun (WGS) entry which is preliminary data.</text>
</comment>
<accession>A0ABQ1K496</accession>
<organism evidence="1 2">
    <name type="scientific">Flavobacterium suaedae</name>
    <dbReference type="NCBI Taxonomy" id="1767027"/>
    <lineage>
        <taxon>Bacteria</taxon>
        <taxon>Pseudomonadati</taxon>
        <taxon>Bacteroidota</taxon>
        <taxon>Flavobacteriia</taxon>
        <taxon>Flavobacteriales</taxon>
        <taxon>Flavobacteriaceae</taxon>
        <taxon>Flavobacterium</taxon>
    </lineage>
</organism>
<evidence type="ECO:0000313" key="1">
    <source>
        <dbReference type="EMBL" id="GGB83549.1"/>
    </source>
</evidence>
<sequence>METLAQTLALPTAKQTKFADMVERASTKAPGLTGYKGTYESVIEAQFTRISASNYTKRETLKRLLLHLYNQTCYTIIKTPDYLDVLANMSAFGGKMVRDIESWEKKGFVAEDQLTSLIQHCFAKYPVPQFLEPAFAGDKLLYMVWYVQLGAGKSVMELSSFPVVFTKKMAHYFRLTPPEYKVEQAIRRAQALGYGATIENAEAIAWSVLSAGFEDEAFWDKVIKFVAKVKQSVPLDELQIVLYFLKQLKENQPDLTMKGRTWDALLRQAQEWNIEMNRRSHFENYLEWKPADIGNFTIKINNVTYAIVQLVNSEELYVEGYEMSHCVADYDQDCATGEIAIFSLRKYAEKKAMERIATIEVDIIAKEVTQAKGKYNEYTTDEADKLIKEWADREGLTIEYSPEYYNEAPLPQQAQHQGIAQANPRPVDLDNYRYVPPRYRQDTKITENELMLILRLSLLILFALVRACH</sequence>
<dbReference type="InterPro" id="IPR025586">
    <property type="entry name" value="PcfJ"/>
</dbReference>
<dbReference type="Pfam" id="PF14284">
    <property type="entry name" value="PcfJ"/>
    <property type="match status" value="1"/>
</dbReference>
<proteinExistence type="predicted"/>
<evidence type="ECO:0008006" key="3">
    <source>
        <dbReference type="Google" id="ProtNLM"/>
    </source>
</evidence>
<keyword evidence="2" id="KW-1185">Reference proteome</keyword>